<evidence type="ECO:0000256" key="2">
    <source>
        <dbReference type="ARBA" id="ARBA00023157"/>
    </source>
</evidence>
<keyword evidence="2" id="KW-1015">Disulfide bond</keyword>
<dbReference type="PANTHER" id="PTHR42535">
    <property type="entry name" value="OOKINETE PROTEIN, PUTATIVE-RELATED"/>
    <property type="match status" value="1"/>
</dbReference>
<dbReference type="AlphaFoldDB" id="A0A382ES31"/>
<evidence type="ECO:0000256" key="1">
    <source>
        <dbReference type="ARBA" id="ARBA00022729"/>
    </source>
</evidence>
<dbReference type="EMBL" id="UINC01045783">
    <property type="protein sequence ID" value="SVB52964.1"/>
    <property type="molecule type" value="Genomic_DNA"/>
</dbReference>
<proteinExistence type="predicted"/>
<dbReference type="InterPro" id="IPR013320">
    <property type="entry name" value="ConA-like_dom_sf"/>
</dbReference>
<feature type="non-terminal residue" evidence="4">
    <location>
        <position position="526"/>
    </location>
</feature>
<name>A0A382ES31_9ZZZZ</name>
<gene>
    <name evidence="4" type="ORF">METZ01_LOCUS205818</name>
</gene>
<evidence type="ECO:0000313" key="4">
    <source>
        <dbReference type="EMBL" id="SVB52964.1"/>
    </source>
</evidence>
<evidence type="ECO:0000259" key="3">
    <source>
        <dbReference type="SMART" id="SM00560"/>
    </source>
</evidence>
<keyword evidence="1" id="KW-0732">Signal</keyword>
<dbReference type="InterPro" id="IPR006558">
    <property type="entry name" value="LamG-like"/>
</dbReference>
<dbReference type="SUPFAM" id="SSF49899">
    <property type="entry name" value="Concanavalin A-like lectins/glucanases"/>
    <property type="match status" value="2"/>
</dbReference>
<dbReference type="SMART" id="SM00560">
    <property type="entry name" value="LamGL"/>
    <property type="match status" value="1"/>
</dbReference>
<accession>A0A382ES31</accession>
<dbReference type="Gene3D" id="2.60.120.200">
    <property type="match status" value="2"/>
</dbReference>
<reference evidence="4" key="1">
    <citation type="submission" date="2018-05" db="EMBL/GenBank/DDBJ databases">
        <authorList>
            <person name="Lanie J.A."/>
            <person name="Ng W.-L."/>
            <person name="Kazmierczak K.M."/>
            <person name="Andrzejewski T.M."/>
            <person name="Davidsen T.M."/>
            <person name="Wayne K.J."/>
            <person name="Tettelin H."/>
            <person name="Glass J.I."/>
            <person name="Rusch D."/>
            <person name="Podicherti R."/>
            <person name="Tsui H.-C.T."/>
            <person name="Winkler M.E."/>
        </authorList>
    </citation>
    <scope>NUCLEOTIDE SEQUENCE</scope>
</reference>
<dbReference type="Pfam" id="PF13385">
    <property type="entry name" value="Laminin_G_3"/>
    <property type="match status" value="2"/>
</dbReference>
<sequence length="526" mass="57572">MKTSVLKYYYFFILGLSASVFGQNYSLSFDGNRDYVDLPENISFPSSPGFSVSMWVKSPWTDNRRLFMEINNGNGTPNTHSQRYALTCNNNNSAIKFFTEGGDLGPQHTFVNYEPSFSDLANEWIMLTATADFNSYRLYIDGALVAEETNIPTNDFILNSSGDARLGADVYGTSSIDDYTGLMDEVSIWNRALTGEEVAGLVYGLQGDESGLVAYWDFNEGEGNTLNDLSENGYHGTITDATWNDDVPPLLTPPVPPTPGGNNSLSFDGEGDFLQSNNDIPLNGSAAKSLFARFKFAEEPVGIQYVAGWGWDGEGIQPTNKNFSIASVPPGIPDLYSENNNLMMWAVGTPNVTDIQFNYFLSPGEWCDALITHDGSELKTYINGQLTNTIEYTSNVNVSPLLIGKQIGNGTDRQWLNGNVDHVLVYDRALADSEVQEFYNTNVHPTNGLLLGYDFNETEGNVANDFSDSQNHGTIYGATWSGDVPVPPVFGCMDTYAGNYNPDATADDGSCSGYPDNGEYSLSFDG</sequence>
<protein>
    <recommendedName>
        <fullName evidence="3">LamG-like jellyroll fold domain-containing protein</fullName>
    </recommendedName>
</protein>
<dbReference type="PANTHER" id="PTHR42535:SF2">
    <property type="entry name" value="CHROMOSOME UNDETERMINED SCAFFOLD_146, WHOLE GENOME SHOTGUN SEQUENCE"/>
    <property type="match status" value="1"/>
</dbReference>
<feature type="domain" description="LamG-like jellyroll fold" evidence="3">
    <location>
        <begin position="48"/>
        <end position="196"/>
    </location>
</feature>
<organism evidence="4">
    <name type="scientific">marine metagenome</name>
    <dbReference type="NCBI Taxonomy" id="408172"/>
    <lineage>
        <taxon>unclassified sequences</taxon>
        <taxon>metagenomes</taxon>
        <taxon>ecological metagenomes</taxon>
    </lineage>
</organism>